<dbReference type="InterPro" id="IPR029058">
    <property type="entry name" value="AB_hydrolase_fold"/>
</dbReference>
<dbReference type="PANTHER" id="PTHR11487:SF0">
    <property type="entry name" value="S-ACYL FATTY ACID SYNTHASE THIOESTERASE, MEDIUM CHAIN"/>
    <property type="match status" value="1"/>
</dbReference>
<dbReference type="SUPFAM" id="SSF53474">
    <property type="entry name" value="alpha/beta-Hydrolases"/>
    <property type="match status" value="1"/>
</dbReference>
<dbReference type="Gene3D" id="3.40.50.1820">
    <property type="entry name" value="alpha/beta hydrolase"/>
    <property type="match status" value="1"/>
</dbReference>
<name>A0ABV3Z3V6_9PROT</name>
<organism evidence="3 4">
    <name type="scientific">Hyphococcus lacteus</name>
    <dbReference type="NCBI Taxonomy" id="3143536"/>
    <lineage>
        <taxon>Bacteria</taxon>
        <taxon>Pseudomonadati</taxon>
        <taxon>Pseudomonadota</taxon>
        <taxon>Alphaproteobacteria</taxon>
        <taxon>Parvularculales</taxon>
        <taxon>Parvularculaceae</taxon>
        <taxon>Hyphococcus</taxon>
    </lineage>
</organism>
<dbReference type="Pfam" id="PF00975">
    <property type="entry name" value="Thioesterase"/>
    <property type="match status" value="1"/>
</dbReference>
<dbReference type="RefSeq" id="WP_369313120.1">
    <property type="nucleotide sequence ID" value="NZ_JBEHZE010000001.1"/>
</dbReference>
<evidence type="ECO:0000313" key="4">
    <source>
        <dbReference type="Proteomes" id="UP001560685"/>
    </source>
</evidence>
<reference evidence="3 4" key="1">
    <citation type="submission" date="2024-05" db="EMBL/GenBank/DDBJ databases">
        <title>Three bacterial strains, DH-69, EH-24, and ECK-19 isolated from coastal sediments.</title>
        <authorList>
            <person name="Ye Y.-Q."/>
            <person name="Du Z.-J."/>
        </authorList>
    </citation>
    <scope>NUCLEOTIDE SEQUENCE [LARGE SCALE GENOMIC DNA]</scope>
    <source>
        <strain evidence="3 4">ECK-19</strain>
    </source>
</reference>
<dbReference type="InterPro" id="IPR012223">
    <property type="entry name" value="TEII"/>
</dbReference>
<evidence type="ECO:0000313" key="3">
    <source>
        <dbReference type="EMBL" id="MEX6633173.1"/>
    </source>
</evidence>
<feature type="domain" description="Thioesterase" evidence="2">
    <location>
        <begin position="18"/>
        <end position="238"/>
    </location>
</feature>
<gene>
    <name evidence="3" type="ORF">ABFZ84_06375</name>
</gene>
<keyword evidence="3" id="KW-0378">Hydrolase</keyword>
<dbReference type="PANTHER" id="PTHR11487">
    <property type="entry name" value="THIOESTERASE"/>
    <property type="match status" value="1"/>
</dbReference>
<dbReference type="GO" id="GO:0016787">
    <property type="term" value="F:hydrolase activity"/>
    <property type="evidence" value="ECO:0007669"/>
    <property type="project" value="UniProtKB-KW"/>
</dbReference>
<sequence length="248" mass="27931">MSEIILKCLEPRPMAIARLMLIPFAGGGASVFRHWAKAFPAHIEVFALQLPGREDRINTPPFTDWTEMIGSCHAAMARWPKLPIAFYGHSLGAVIALELARTVATESPERLQHLFCAARPWPGKSYPIEQPDIDSLDDDEFLSVMNERYGTLHPSFEIDEIRELTLPSLRSDLKLLNSYNYNRNQPLPSPLTVYSGVADPITSIAPLNDWQSETTSNFTSRSFSGGHFFLETCRDELLHDMVQKLTQS</sequence>
<proteinExistence type="inferred from homology"/>
<dbReference type="Proteomes" id="UP001560685">
    <property type="component" value="Unassembled WGS sequence"/>
</dbReference>
<dbReference type="InterPro" id="IPR001031">
    <property type="entry name" value="Thioesterase"/>
</dbReference>
<dbReference type="EMBL" id="JBEHZE010000001">
    <property type="protein sequence ID" value="MEX6633173.1"/>
    <property type="molecule type" value="Genomic_DNA"/>
</dbReference>
<evidence type="ECO:0000256" key="1">
    <source>
        <dbReference type="ARBA" id="ARBA00007169"/>
    </source>
</evidence>
<evidence type="ECO:0000259" key="2">
    <source>
        <dbReference type="Pfam" id="PF00975"/>
    </source>
</evidence>
<comment type="caution">
    <text evidence="3">The sequence shown here is derived from an EMBL/GenBank/DDBJ whole genome shotgun (WGS) entry which is preliminary data.</text>
</comment>
<comment type="similarity">
    <text evidence="1">Belongs to the thioesterase family.</text>
</comment>
<accession>A0ABV3Z3V6</accession>
<protein>
    <submittedName>
        <fullName evidence="3">Alpha/beta fold hydrolase</fullName>
    </submittedName>
</protein>
<keyword evidence="4" id="KW-1185">Reference proteome</keyword>